<dbReference type="PANTHER" id="PTHR31490">
    <property type="entry name" value="GLYCOSYL HYDROLASE"/>
    <property type="match status" value="1"/>
</dbReference>
<organism evidence="9 10">
    <name type="scientific">Marseilla massiliensis</name>
    <dbReference type="NCBI Taxonomy" id="1841864"/>
    <lineage>
        <taxon>Bacteria</taxon>
        <taxon>Pseudomonadati</taxon>
        <taxon>Bacteroidota</taxon>
        <taxon>Bacteroidia</taxon>
        <taxon>Bacteroidales</taxon>
        <taxon>Prevotellaceae</taxon>
        <taxon>Marseilla</taxon>
    </lineage>
</organism>
<dbReference type="PRINTS" id="PR00134">
    <property type="entry name" value="GLHYDRLASE10"/>
</dbReference>
<dbReference type="PROSITE" id="PS51760">
    <property type="entry name" value="GH10_2"/>
    <property type="match status" value="1"/>
</dbReference>
<keyword evidence="4 6" id="KW-0624">Polysaccharide degradation</keyword>
<dbReference type="Pfam" id="PF00331">
    <property type="entry name" value="Glyco_hydro_10"/>
    <property type="match status" value="1"/>
</dbReference>
<dbReference type="SUPFAM" id="SSF51445">
    <property type="entry name" value="(Trans)glycosidases"/>
    <property type="match status" value="1"/>
</dbReference>
<evidence type="ECO:0000256" key="7">
    <source>
        <dbReference type="SAM" id="SignalP"/>
    </source>
</evidence>
<protein>
    <recommendedName>
        <fullName evidence="6">Beta-xylanase</fullName>
        <ecNumber evidence="6">3.2.1.8</ecNumber>
    </recommendedName>
</protein>
<dbReference type="InterPro" id="IPR001000">
    <property type="entry name" value="GH10_dom"/>
</dbReference>
<dbReference type="InterPro" id="IPR044846">
    <property type="entry name" value="GH10"/>
</dbReference>
<feature type="chain" id="PRO_5037720334" description="Beta-xylanase" evidence="7">
    <location>
        <begin position="21"/>
        <end position="369"/>
    </location>
</feature>
<dbReference type="Gene3D" id="3.20.20.80">
    <property type="entry name" value="Glycosidases"/>
    <property type="match status" value="1"/>
</dbReference>
<comment type="similarity">
    <text evidence="6">Belongs to the glycosyl hydrolase 10 (cellulase F) family.</text>
</comment>
<comment type="caution">
    <text evidence="9">The sequence shown here is derived from an EMBL/GenBank/DDBJ whole genome shotgun (WGS) entry which is preliminary data.</text>
</comment>
<feature type="domain" description="GH10" evidence="8">
    <location>
        <begin position="17"/>
        <end position="364"/>
    </location>
</feature>
<dbReference type="InterPro" id="IPR017853">
    <property type="entry name" value="GH"/>
</dbReference>
<keyword evidence="7" id="KW-0732">Signal</keyword>
<evidence type="ECO:0000256" key="6">
    <source>
        <dbReference type="RuleBase" id="RU361174"/>
    </source>
</evidence>
<keyword evidence="10" id="KW-1185">Reference proteome</keyword>
<evidence type="ECO:0000256" key="5">
    <source>
        <dbReference type="PROSITE-ProRule" id="PRU10061"/>
    </source>
</evidence>
<name>A0A938WLE8_9BACT</name>
<sequence length="369" mass="42108">MKRLMIAALAALLQAASLHAQGLKDVIGKDMLIGVALNKWQSSGGVPEATAIVRKHFNSVVAENCMKSENLQPREGKFYFDAADSLVAFARDNNQTLTGHCLVWHSQVPRWFFKDKAGRTVTRDVLVGRMRRHIKKVVGHFKGKVRGWDVVNEAIEDDGSFRKSPFYSIIGEDFIEIAFRAAHEADPGAELYYNDYSLSNPAKRDAVCRLVRRLKSKGVRIDAVGMQSHNGLDYPDLSAYEASIDSFAACGVKVMVTELDLNVLPSPKGFSGARIEQDFEYHKRLNPYPEALPDSIYRKFEQRYLELFSIYRRHRHQMSRITLWGISDRDSWLNDFPVHGRTNYSLFFDRNYAEKPVVSKIIELWEGRD</sequence>
<dbReference type="GO" id="GO:0000272">
    <property type="term" value="P:polysaccharide catabolic process"/>
    <property type="evidence" value="ECO:0007669"/>
    <property type="project" value="UniProtKB-KW"/>
</dbReference>
<evidence type="ECO:0000313" key="9">
    <source>
        <dbReference type="EMBL" id="MBM6661067.1"/>
    </source>
</evidence>
<dbReference type="PANTHER" id="PTHR31490:SF90">
    <property type="entry name" value="ENDO-1,4-BETA-XYLANASE A"/>
    <property type="match status" value="1"/>
</dbReference>
<dbReference type="InterPro" id="IPR031158">
    <property type="entry name" value="GH10_AS"/>
</dbReference>
<dbReference type="RefSeq" id="WP_205108415.1">
    <property type="nucleotide sequence ID" value="NZ_JACJJL010000005.1"/>
</dbReference>
<dbReference type="AlphaFoldDB" id="A0A938WLE8"/>
<feature type="signal peptide" evidence="7">
    <location>
        <begin position="1"/>
        <end position="20"/>
    </location>
</feature>
<keyword evidence="1 6" id="KW-0378">Hydrolase</keyword>
<dbReference type="PROSITE" id="PS00591">
    <property type="entry name" value="GH10_1"/>
    <property type="match status" value="1"/>
</dbReference>
<evidence type="ECO:0000256" key="1">
    <source>
        <dbReference type="ARBA" id="ARBA00022801"/>
    </source>
</evidence>
<evidence type="ECO:0000256" key="2">
    <source>
        <dbReference type="ARBA" id="ARBA00023277"/>
    </source>
</evidence>
<accession>A0A938WLE8</accession>
<dbReference type="EMBL" id="JACJJL010000005">
    <property type="protein sequence ID" value="MBM6661067.1"/>
    <property type="molecule type" value="Genomic_DNA"/>
</dbReference>
<comment type="catalytic activity">
    <reaction evidence="6">
        <text>Endohydrolysis of (1-&gt;4)-beta-D-xylosidic linkages in xylans.</text>
        <dbReference type="EC" id="3.2.1.8"/>
    </reaction>
</comment>
<proteinExistence type="inferred from homology"/>
<gene>
    <name evidence="9" type="ORF">H6B30_04730</name>
</gene>
<dbReference type="GO" id="GO:0031176">
    <property type="term" value="F:endo-1,4-beta-xylanase activity"/>
    <property type="evidence" value="ECO:0007669"/>
    <property type="project" value="UniProtKB-EC"/>
</dbReference>
<reference evidence="9 10" key="1">
    <citation type="journal article" date="2021" name="Sci. Rep.">
        <title>The distribution of antibiotic resistance genes in chicken gut microbiota commensals.</title>
        <authorList>
            <person name="Juricova H."/>
            <person name="Matiasovicova J."/>
            <person name="Kubasova T."/>
            <person name="Cejkova D."/>
            <person name="Rychlik I."/>
        </authorList>
    </citation>
    <scope>NUCLEOTIDE SEQUENCE [LARGE SCALE GENOMIC DNA]</scope>
    <source>
        <strain evidence="9 10">An819</strain>
    </source>
</reference>
<feature type="active site" description="Nucleophile" evidence="5">
    <location>
        <position position="258"/>
    </location>
</feature>
<evidence type="ECO:0000256" key="3">
    <source>
        <dbReference type="ARBA" id="ARBA00023295"/>
    </source>
</evidence>
<dbReference type="Proteomes" id="UP000764045">
    <property type="component" value="Unassembled WGS sequence"/>
</dbReference>
<keyword evidence="3 6" id="KW-0326">Glycosidase</keyword>
<evidence type="ECO:0000259" key="8">
    <source>
        <dbReference type="PROSITE" id="PS51760"/>
    </source>
</evidence>
<evidence type="ECO:0000256" key="4">
    <source>
        <dbReference type="ARBA" id="ARBA00023326"/>
    </source>
</evidence>
<evidence type="ECO:0000313" key="10">
    <source>
        <dbReference type="Proteomes" id="UP000764045"/>
    </source>
</evidence>
<keyword evidence="2 6" id="KW-0119">Carbohydrate metabolism</keyword>
<dbReference type="EC" id="3.2.1.8" evidence="6"/>
<dbReference type="SMART" id="SM00633">
    <property type="entry name" value="Glyco_10"/>
    <property type="match status" value="1"/>
</dbReference>